<dbReference type="Proteomes" id="UP000020218">
    <property type="component" value="Unassembled WGS sequence"/>
</dbReference>
<dbReference type="AlphaFoldDB" id="A0A011NMA5"/>
<keyword evidence="4" id="KW-1185">Reference proteome</keyword>
<sequence length="380" mass="39918">MIRTDFPNRLQPAADLALRPTPPAQEIADRLTGLVVGQRLLAEIQALLPNGSYRAVINQRSVTLALPFAAQTGDAIELEVADTDGKLTLAVVAGSKAAAADGESAATTLSRTAQLIGSLLVDGSRSGRNGSQALPLNENQPLAPSPPRQGQDLLPLLQQAISRSGMFYEAHQAQWVDGRHAKAQLLAEPQGRLSRLPPEAAASEPVAVAEDHAVRTASGALPPLSPGQAREAGNAAPLGQSSTPSPSPVAPQVQAIVQQQLEAFATQVYSWQGQIWPGQDIHWEIESPPERSTAADGDEDARWQTRLLLHLPLLGEVDARLSLVGERLSIAVTAAKPEAIALLRDGSTVLRQHLEQAGVALTAVSFAGRTAAGGDERPAS</sequence>
<dbReference type="Gene3D" id="3.30.750.140">
    <property type="match status" value="1"/>
</dbReference>
<gene>
    <name evidence="3" type="ORF">AW08_03060</name>
</gene>
<dbReference type="STRING" id="1454001.AW08_03060"/>
<feature type="compositionally biased region" description="Polar residues" evidence="1">
    <location>
        <begin position="127"/>
        <end position="142"/>
    </location>
</feature>
<name>A0A011NMA5_9PROT</name>
<keyword evidence="3" id="KW-0966">Cell projection</keyword>
<comment type="caution">
    <text evidence="3">The sequence shown here is derived from an EMBL/GenBank/DDBJ whole genome shotgun (WGS) entry which is preliminary data.</text>
</comment>
<dbReference type="PATRIC" id="fig|1454001.3.peg.3104"/>
<keyword evidence="3" id="KW-0969">Cilium</keyword>
<reference evidence="3" key="1">
    <citation type="submission" date="2014-02" db="EMBL/GenBank/DDBJ databases">
        <title>Expanding our view of genomic diversity in Candidatus Accumulibacter clades.</title>
        <authorList>
            <person name="Skennerton C.T."/>
            <person name="Barr J.J."/>
            <person name="Slater F.R."/>
            <person name="Bond P.L."/>
            <person name="Tyson G.W."/>
        </authorList>
    </citation>
    <scope>NUCLEOTIDE SEQUENCE [LARGE SCALE GENOMIC DNA]</scope>
</reference>
<dbReference type="EMBL" id="JFAX01000021">
    <property type="protein sequence ID" value="EXI65540.1"/>
    <property type="molecule type" value="Genomic_DNA"/>
</dbReference>
<protein>
    <submittedName>
        <fullName evidence="3">Flagellar hook-length control protein FliK</fullName>
    </submittedName>
</protein>
<feature type="region of interest" description="Disordered" evidence="1">
    <location>
        <begin position="218"/>
        <end position="251"/>
    </location>
</feature>
<dbReference type="Pfam" id="PF02120">
    <property type="entry name" value="Flg_hook"/>
    <property type="match status" value="1"/>
</dbReference>
<evidence type="ECO:0000256" key="1">
    <source>
        <dbReference type="SAM" id="MobiDB-lite"/>
    </source>
</evidence>
<evidence type="ECO:0000313" key="4">
    <source>
        <dbReference type="Proteomes" id="UP000020218"/>
    </source>
</evidence>
<feature type="domain" description="Flagellar hook-length control protein-like C-terminal" evidence="2">
    <location>
        <begin position="298"/>
        <end position="367"/>
    </location>
</feature>
<accession>A0A011NMA5</accession>
<organism evidence="3 4">
    <name type="scientific">Candidatus Accumulibacter adjunctus</name>
    <dbReference type="NCBI Taxonomy" id="1454001"/>
    <lineage>
        <taxon>Bacteria</taxon>
        <taxon>Pseudomonadati</taxon>
        <taxon>Pseudomonadota</taxon>
        <taxon>Betaproteobacteria</taxon>
        <taxon>Candidatus Accumulibacter</taxon>
    </lineage>
</organism>
<dbReference type="InterPro" id="IPR021136">
    <property type="entry name" value="Flagellar_hook_control-like_C"/>
</dbReference>
<evidence type="ECO:0000313" key="3">
    <source>
        <dbReference type="EMBL" id="EXI65540.1"/>
    </source>
</evidence>
<proteinExistence type="predicted"/>
<dbReference type="InterPro" id="IPR038610">
    <property type="entry name" value="FliK-like_C_sf"/>
</dbReference>
<feature type="region of interest" description="Disordered" evidence="1">
    <location>
        <begin position="127"/>
        <end position="151"/>
    </location>
</feature>
<evidence type="ECO:0000259" key="2">
    <source>
        <dbReference type="Pfam" id="PF02120"/>
    </source>
</evidence>
<keyword evidence="3" id="KW-0282">Flagellum</keyword>